<evidence type="ECO:0000256" key="3">
    <source>
        <dbReference type="ARBA" id="ARBA00022475"/>
    </source>
</evidence>
<keyword evidence="2" id="KW-0813">Transport</keyword>
<evidence type="ECO:0000313" key="10">
    <source>
        <dbReference type="Proteomes" id="UP000286974"/>
    </source>
</evidence>
<dbReference type="PRINTS" id="PR01036">
    <property type="entry name" value="TCRTETB"/>
</dbReference>
<dbReference type="InterPro" id="IPR011701">
    <property type="entry name" value="MFS"/>
</dbReference>
<keyword evidence="5 7" id="KW-1133">Transmembrane helix</keyword>
<keyword evidence="6 7" id="KW-0472">Membrane</keyword>
<evidence type="ECO:0000256" key="6">
    <source>
        <dbReference type="ARBA" id="ARBA00023136"/>
    </source>
</evidence>
<evidence type="ECO:0000256" key="2">
    <source>
        <dbReference type="ARBA" id="ARBA00022448"/>
    </source>
</evidence>
<evidence type="ECO:0000256" key="5">
    <source>
        <dbReference type="ARBA" id="ARBA00022989"/>
    </source>
</evidence>
<feature type="transmembrane region" description="Helical" evidence="7">
    <location>
        <begin position="7"/>
        <end position="32"/>
    </location>
</feature>
<evidence type="ECO:0000256" key="4">
    <source>
        <dbReference type="ARBA" id="ARBA00022692"/>
    </source>
</evidence>
<dbReference type="SUPFAM" id="SSF103473">
    <property type="entry name" value="MFS general substrate transporter"/>
    <property type="match status" value="2"/>
</dbReference>
<keyword evidence="4 7" id="KW-0812">Transmembrane</keyword>
<feature type="transmembrane region" description="Helical" evidence="7">
    <location>
        <begin position="44"/>
        <end position="62"/>
    </location>
</feature>
<dbReference type="InterPro" id="IPR036259">
    <property type="entry name" value="MFS_trans_sf"/>
</dbReference>
<evidence type="ECO:0000256" key="7">
    <source>
        <dbReference type="SAM" id="Phobius"/>
    </source>
</evidence>
<keyword evidence="10" id="KW-1185">Reference proteome</keyword>
<feature type="transmembrane region" description="Helical" evidence="7">
    <location>
        <begin position="99"/>
        <end position="121"/>
    </location>
</feature>
<dbReference type="Gene3D" id="1.20.1720.10">
    <property type="entry name" value="Multidrug resistance protein D"/>
    <property type="match status" value="1"/>
</dbReference>
<organism evidence="9 10">
    <name type="scientific">Lentilactobacillus kosonis</name>
    <dbReference type="NCBI Taxonomy" id="2810561"/>
    <lineage>
        <taxon>Bacteria</taxon>
        <taxon>Bacillati</taxon>
        <taxon>Bacillota</taxon>
        <taxon>Bacilli</taxon>
        <taxon>Lactobacillales</taxon>
        <taxon>Lactobacillaceae</taxon>
        <taxon>Lentilactobacillus</taxon>
    </lineage>
</organism>
<feature type="transmembrane region" description="Helical" evidence="7">
    <location>
        <begin position="133"/>
        <end position="154"/>
    </location>
</feature>
<feature type="transmembrane region" description="Helical" evidence="7">
    <location>
        <begin position="220"/>
        <end position="243"/>
    </location>
</feature>
<sequence>MKLKQKLLITAMVIGIFVCMLDTTVMNIALPAIQTGLNVKLSTLSWALNIYTITFAVLTIPLGKLADIYGRYRFYIIGLIAFALGSIISGFSLNISMLIIGRGIQSIGAAIVFPASMNIGISESSMSQRKVTLTILGITQGMASALGPTIGGVITQFLGWRWVFFINIPLLIMALILCLKTLNFKNEVRFPAKIDWLGMLLSMIMLFSLTLGLIQGRSWGWHSFAILGLFSSSIISLIIFIFVERKAKSPMIPMELFQNSQFTGAVLSVVLSGIFLIAVQVIMPTFFTTILDKSELVAALMISPVSLMIFIWSPIGEH</sequence>
<dbReference type="AlphaFoldDB" id="A0A401FLI4"/>
<feature type="transmembrane region" description="Helical" evidence="7">
    <location>
        <begin position="296"/>
        <end position="315"/>
    </location>
</feature>
<dbReference type="EMBL" id="BEXA01000002">
    <property type="protein sequence ID" value="GAY73166.1"/>
    <property type="molecule type" value="Genomic_DNA"/>
</dbReference>
<protein>
    <submittedName>
        <fullName evidence="9">Transport protein</fullName>
    </submittedName>
</protein>
<evidence type="ECO:0000313" key="9">
    <source>
        <dbReference type="EMBL" id="GAY73166.1"/>
    </source>
</evidence>
<dbReference type="PROSITE" id="PS50850">
    <property type="entry name" value="MFS"/>
    <property type="match status" value="1"/>
</dbReference>
<reference evidence="9 10" key="1">
    <citation type="submission" date="2017-11" db="EMBL/GenBank/DDBJ databases">
        <title>Draft Genome Sequence of Lactobacillus curieae NBRC 111893 isolated from Koso, a Japanese sugar-Vegetable Fermented Beverage.</title>
        <authorList>
            <person name="Chiou T.Y."/>
            <person name="Oshima K."/>
            <person name="Suda W."/>
            <person name="Hattori M."/>
            <person name="Takahashi T."/>
        </authorList>
    </citation>
    <scope>NUCLEOTIDE SEQUENCE [LARGE SCALE GENOMIC DNA]</scope>
    <source>
        <strain evidence="9 10">NBRC111893</strain>
    </source>
</reference>
<dbReference type="GO" id="GO:0005886">
    <property type="term" value="C:plasma membrane"/>
    <property type="evidence" value="ECO:0007669"/>
    <property type="project" value="UniProtKB-SubCell"/>
</dbReference>
<dbReference type="Proteomes" id="UP000286974">
    <property type="component" value="Unassembled WGS sequence"/>
</dbReference>
<feature type="transmembrane region" description="Helical" evidence="7">
    <location>
        <begin position="194"/>
        <end position="214"/>
    </location>
</feature>
<proteinExistence type="predicted"/>
<gene>
    <name evidence="9" type="ORF">NBRC111893_1312</name>
</gene>
<evidence type="ECO:0000259" key="8">
    <source>
        <dbReference type="PROSITE" id="PS50850"/>
    </source>
</evidence>
<comment type="subcellular location">
    <subcellularLocation>
        <location evidence="1">Cell membrane</location>
        <topology evidence="1">Multi-pass membrane protein</topology>
    </subcellularLocation>
</comment>
<dbReference type="CDD" id="cd17321">
    <property type="entry name" value="MFS_MMR_MDR_like"/>
    <property type="match status" value="1"/>
</dbReference>
<accession>A0A401FLI4</accession>
<feature type="domain" description="Major facilitator superfamily (MFS) profile" evidence="8">
    <location>
        <begin position="8"/>
        <end position="318"/>
    </location>
</feature>
<keyword evidence="3" id="KW-1003">Cell membrane</keyword>
<comment type="caution">
    <text evidence="9">The sequence shown here is derived from an EMBL/GenBank/DDBJ whole genome shotgun (WGS) entry which is preliminary data.</text>
</comment>
<feature type="transmembrane region" description="Helical" evidence="7">
    <location>
        <begin position="74"/>
        <end position="93"/>
    </location>
</feature>
<dbReference type="PANTHER" id="PTHR42718:SF46">
    <property type="entry name" value="BLR6921 PROTEIN"/>
    <property type="match status" value="1"/>
</dbReference>
<dbReference type="PANTHER" id="PTHR42718">
    <property type="entry name" value="MAJOR FACILITATOR SUPERFAMILY MULTIDRUG TRANSPORTER MFSC"/>
    <property type="match status" value="1"/>
</dbReference>
<name>A0A401FLI4_9LACO</name>
<feature type="transmembrane region" description="Helical" evidence="7">
    <location>
        <begin position="160"/>
        <end position="182"/>
    </location>
</feature>
<evidence type="ECO:0000256" key="1">
    <source>
        <dbReference type="ARBA" id="ARBA00004651"/>
    </source>
</evidence>
<feature type="transmembrane region" description="Helical" evidence="7">
    <location>
        <begin position="264"/>
        <end position="290"/>
    </location>
</feature>
<dbReference type="GO" id="GO:0022857">
    <property type="term" value="F:transmembrane transporter activity"/>
    <property type="evidence" value="ECO:0007669"/>
    <property type="project" value="InterPro"/>
</dbReference>
<dbReference type="Pfam" id="PF07690">
    <property type="entry name" value="MFS_1"/>
    <property type="match status" value="1"/>
</dbReference>
<dbReference type="InterPro" id="IPR020846">
    <property type="entry name" value="MFS_dom"/>
</dbReference>